<dbReference type="Pfam" id="PF00728">
    <property type="entry name" value="Glyco_hydro_20"/>
    <property type="match status" value="1"/>
</dbReference>
<comment type="similarity">
    <text evidence="2 7">Belongs to the glycosyl hydrolase 20 family.</text>
</comment>
<protein>
    <recommendedName>
        <fullName evidence="7">Beta-hexosaminidase</fullName>
        <ecNumber evidence="7">3.2.1.52</ecNumber>
    </recommendedName>
</protein>
<evidence type="ECO:0000256" key="7">
    <source>
        <dbReference type="PIRNR" id="PIRNR001093"/>
    </source>
</evidence>
<dbReference type="FunFam" id="3.20.20.80:FF:000063">
    <property type="entry name" value="Beta-hexosaminidase"/>
    <property type="match status" value="1"/>
</dbReference>
<dbReference type="GO" id="GO:0016020">
    <property type="term" value="C:membrane"/>
    <property type="evidence" value="ECO:0007669"/>
    <property type="project" value="TreeGrafter"/>
</dbReference>
<gene>
    <name evidence="12" type="ORF">CAOG_004679</name>
</gene>
<feature type="signal peptide" evidence="9">
    <location>
        <begin position="1"/>
        <end position="25"/>
    </location>
</feature>
<dbReference type="Gene3D" id="3.20.20.80">
    <property type="entry name" value="Glycosidases"/>
    <property type="match status" value="1"/>
</dbReference>
<evidence type="ECO:0000256" key="4">
    <source>
        <dbReference type="ARBA" id="ARBA00022801"/>
    </source>
</evidence>
<comment type="catalytic activity">
    <reaction evidence="1 7">
        <text>Hydrolysis of terminal non-reducing N-acetyl-D-hexosamine residues in N-acetyl-beta-D-hexosaminides.</text>
        <dbReference type="EC" id="3.2.1.52"/>
    </reaction>
</comment>
<dbReference type="EMBL" id="KE346366">
    <property type="protein sequence ID" value="KJE93970.1"/>
    <property type="molecule type" value="Genomic_DNA"/>
</dbReference>
<dbReference type="SUPFAM" id="SSF55545">
    <property type="entry name" value="beta-N-acetylhexosaminidase-like domain"/>
    <property type="match status" value="1"/>
</dbReference>
<dbReference type="AlphaFoldDB" id="A0A0D2WQK1"/>
<dbReference type="PANTHER" id="PTHR22600:SF21">
    <property type="entry name" value="BETA-HEXOSAMINIDASE A"/>
    <property type="match status" value="1"/>
</dbReference>
<evidence type="ECO:0000313" key="12">
    <source>
        <dbReference type="EMBL" id="KJE93970.1"/>
    </source>
</evidence>
<dbReference type="OrthoDB" id="428480at2759"/>
<dbReference type="InterPro" id="IPR029019">
    <property type="entry name" value="HEX_eukaryotic_N"/>
</dbReference>
<dbReference type="CDD" id="cd06562">
    <property type="entry name" value="GH20_HexA_HexB-like"/>
    <property type="match status" value="1"/>
</dbReference>
<dbReference type="Proteomes" id="UP000008743">
    <property type="component" value="Unassembled WGS sequence"/>
</dbReference>
<dbReference type="Pfam" id="PF14845">
    <property type="entry name" value="Glycohydro_20b2"/>
    <property type="match status" value="1"/>
</dbReference>
<dbReference type="STRING" id="595528.A0A0D2WQK1"/>
<keyword evidence="5" id="KW-0325">Glycoprotein</keyword>
<keyword evidence="6 7" id="KW-0326">Glycosidase</keyword>
<dbReference type="GO" id="GO:0005975">
    <property type="term" value="P:carbohydrate metabolic process"/>
    <property type="evidence" value="ECO:0007669"/>
    <property type="project" value="InterPro"/>
</dbReference>
<dbReference type="InterPro" id="IPR029018">
    <property type="entry name" value="Hex-like_dom2"/>
</dbReference>
<keyword evidence="13" id="KW-1185">Reference proteome</keyword>
<evidence type="ECO:0000313" key="13">
    <source>
        <dbReference type="Proteomes" id="UP000008743"/>
    </source>
</evidence>
<dbReference type="RefSeq" id="XP_004347426.1">
    <property type="nucleotide sequence ID" value="XM_004347376.2"/>
</dbReference>
<feature type="active site" description="Proton donor" evidence="8">
    <location>
        <position position="320"/>
    </location>
</feature>
<evidence type="ECO:0000256" key="9">
    <source>
        <dbReference type="SAM" id="SignalP"/>
    </source>
</evidence>
<accession>A0A0D2WQK1</accession>
<dbReference type="PhylomeDB" id="A0A0D2WQK1"/>
<feature type="domain" description="Beta-hexosaminidase eukaryotic type N-terminal" evidence="11">
    <location>
        <begin position="31"/>
        <end position="142"/>
    </location>
</feature>
<organism evidence="12 13">
    <name type="scientific">Capsaspora owczarzaki (strain ATCC 30864)</name>
    <dbReference type="NCBI Taxonomy" id="595528"/>
    <lineage>
        <taxon>Eukaryota</taxon>
        <taxon>Filasterea</taxon>
        <taxon>Capsaspora</taxon>
    </lineage>
</organism>
<name>A0A0D2WQK1_CAPO3</name>
<feature type="chain" id="PRO_5002266507" description="Beta-hexosaminidase" evidence="9">
    <location>
        <begin position="26"/>
        <end position="525"/>
    </location>
</feature>
<dbReference type="InterPro" id="IPR017853">
    <property type="entry name" value="GH"/>
</dbReference>
<evidence type="ECO:0000256" key="8">
    <source>
        <dbReference type="PIRSR" id="PIRSR001093-1"/>
    </source>
</evidence>
<evidence type="ECO:0000256" key="2">
    <source>
        <dbReference type="ARBA" id="ARBA00006285"/>
    </source>
</evidence>
<dbReference type="InParanoid" id="A0A0D2WQK1"/>
<dbReference type="GO" id="GO:0004563">
    <property type="term" value="F:beta-N-acetylhexosaminidase activity"/>
    <property type="evidence" value="ECO:0007669"/>
    <property type="project" value="UniProtKB-EC"/>
</dbReference>
<reference evidence="13" key="1">
    <citation type="submission" date="2011-02" db="EMBL/GenBank/DDBJ databases">
        <title>The Genome Sequence of Capsaspora owczarzaki ATCC 30864.</title>
        <authorList>
            <person name="Russ C."/>
            <person name="Cuomo C."/>
            <person name="Burger G."/>
            <person name="Gray M.W."/>
            <person name="Holland P.W.H."/>
            <person name="King N."/>
            <person name="Lang F.B.F."/>
            <person name="Roger A.J."/>
            <person name="Ruiz-Trillo I."/>
            <person name="Young S.K."/>
            <person name="Zeng Q."/>
            <person name="Gargeya S."/>
            <person name="Alvarado L."/>
            <person name="Berlin A."/>
            <person name="Chapman S.B."/>
            <person name="Chen Z."/>
            <person name="Freedman E."/>
            <person name="Gellesch M."/>
            <person name="Goldberg J."/>
            <person name="Griggs A."/>
            <person name="Gujja S."/>
            <person name="Heilman E."/>
            <person name="Heiman D."/>
            <person name="Howarth C."/>
            <person name="Mehta T."/>
            <person name="Neiman D."/>
            <person name="Pearson M."/>
            <person name="Roberts A."/>
            <person name="Saif S."/>
            <person name="Shea T."/>
            <person name="Shenoy N."/>
            <person name="Sisk P."/>
            <person name="Stolte C."/>
            <person name="Sykes S."/>
            <person name="White J."/>
            <person name="Yandava C."/>
            <person name="Haas B."/>
            <person name="Nusbaum C."/>
            <person name="Birren B."/>
        </authorList>
    </citation>
    <scope>NUCLEOTIDE SEQUENCE</scope>
    <source>
        <strain evidence="13">ATCC 30864</strain>
    </source>
</reference>
<dbReference type="EC" id="3.2.1.52" evidence="7"/>
<dbReference type="GO" id="GO:0030203">
    <property type="term" value="P:glycosaminoglycan metabolic process"/>
    <property type="evidence" value="ECO:0007669"/>
    <property type="project" value="TreeGrafter"/>
</dbReference>
<evidence type="ECO:0000256" key="1">
    <source>
        <dbReference type="ARBA" id="ARBA00001231"/>
    </source>
</evidence>
<dbReference type="SUPFAM" id="SSF51445">
    <property type="entry name" value="(Trans)glycosidases"/>
    <property type="match status" value="1"/>
</dbReference>
<keyword evidence="3 9" id="KW-0732">Signal</keyword>
<dbReference type="InterPro" id="IPR025705">
    <property type="entry name" value="Beta_hexosaminidase_sua/sub"/>
</dbReference>
<dbReference type="OMA" id="HATDTQS"/>
<dbReference type="InterPro" id="IPR015883">
    <property type="entry name" value="Glyco_hydro_20_cat"/>
</dbReference>
<feature type="domain" description="Glycoside hydrolase family 20 catalytic" evidence="10">
    <location>
        <begin position="167"/>
        <end position="477"/>
    </location>
</feature>
<proteinExistence type="inferred from homology"/>
<evidence type="ECO:0000259" key="10">
    <source>
        <dbReference type="Pfam" id="PF00728"/>
    </source>
</evidence>
<evidence type="ECO:0000256" key="3">
    <source>
        <dbReference type="ARBA" id="ARBA00022729"/>
    </source>
</evidence>
<dbReference type="eggNOG" id="KOG2499">
    <property type="taxonomic scope" value="Eukaryota"/>
</dbReference>
<dbReference type="PANTHER" id="PTHR22600">
    <property type="entry name" value="BETA-HEXOSAMINIDASE"/>
    <property type="match status" value="1"/>
</dbReference>
<evidence type="ECO:0000256" key="5">
    <source>
        <dbReference type="ARBA" id="ARBA00023180"/>
    </source>
</evidence>
<evidence type="ECO:0000256" key="6">
    <source>
        <dbReference type="ARBA" id="ARBA00023295"/>
    </source>
</evidence>
<dbReference type="Gene3D" id="3.30.379.10">
    <property type="entry name" value="Chitobiase/beta-hexosaminidase domain 2-like"/>
    <property type="match status" value="1"/>
</dbReference>
<keyword evidence="4 7" id="KW-0378">Hydrolase</keyword>
<sequence length="525" mass="58801">MRSASAVALLVAAVVALAALPSADAAGQPYIVPLPRRWQYGNSTVYIDSQSFAFTTKTQSFILGEGFNRYRSIIFQHAEARGKTWAPLITGLDVTVESNDDTLQYGIDESYELIIPAQGGPAILRSRNVYGALRGLETFSQIVMFNPVDHVYEVAHAPWNIEDAPRFSHRGLLVDTSRHFEPVPTLKAVIESMSFAKLNVFHWHIVDTQSFPFESRTYPDLWDGTFSLNERYTQEDVMEIVEYAKLFGIRVMPEFDGPGHAASWCTGYPGICPSPSCLEPLDPSSPLTFQVIDGLLSETSGNSRYAGLFPDDMIHFGGDEVDPTCWTQTPRIVNWMNSKNYTTDDAYMYFIETVHSMAIKRGRNPVNWEEVFLHFGSSLDNDTIVHIWLNHDTLAQVVAAGYRGILSNQDVWYLDHLGTTWQQFYLNEPHEGIDDPNQQKLVLGGEVCMWGETVDTSDIFNTVWPRAAAAAERLWSDRQVNSTNLFEPRLLNFRCLLNLRGVPAAPVENAQARTGPPGPGGCYVQ</sequence>
<evidence type="ECO:0000259" key="11">
    <source>
        <dbReference type="Pfam" id="PF14845"/>
    </source>
</evidence>
<dbReference type="PIRSF" id="PIRSF001093">
    <property type="entry name" value="B-hxosamndse_ab_euk"/>
    <property type="match status" value="1"/>
</dbReference>
<dbReference type="PRINTS" id="PR00738">
    <property type="entry name" value="GLHYDRLASE20"/>
</dbReference>